<protein>
    <recommendedName>
        <fullName evidence="1">CHK kinase-like domain-containing protein</fullName>
    </recommendedName>
</protein>
<name>A0A0L0BPP8_LUCCU</name>
<keyword evidence="3" id="KW-1185">Reference proteome</keyword>
<dbReference type="InterPro" id="IPR004119">
    <property type="entry name" value="EcKL"/>
</dbReference>
<gene>
    <name evidence="2" type="ORF">FF38_12058</name>
</gene>
<organism evidence="2 3">
    <name type="scientific">Lucilia cuprina</name>
    <name type="common">Green bottle fly</name>
    <name type="synonym">Australian sheep blowfly</name>
    <dbReference type="NCBI Taxonomy" id="7375"/>
    <lineage>
        <taxon>Eukaryota</taxon>
        <taxon>Metazoa</taxon>
        <taxon>Ecdysozoa</taxon>
        <taxon>Arthropoda</taxon>
        <taxon>Hexapoda</taxon>
        <taxon>Insecta</taxon>
        <taxon>Pterygota</taxon>
        <taxon>Neoptera</taxon>
        <taxon>Endopterygota</taxon>
        <taxon>Diptera</taxon>
        <taxon>Brachycera</taxon>
        <taxon>Muscomorpha</taxon>
        <taxon>Oestroidea</taxon>
        <taxon>Calliphoridae</taxon>
        <taxon>Luciliinae</taxon>
        <taxon>Lucilia</taxon>
    </lineage>
</organism>
<dbReference type="EMBL" id="JRES01001567">
    <property type="protein sequence ID" value="KNC21981.1"/>
    <property type="molecule type" value="Genomic_DNA"/>
</dbReference>
<comment type="caution">
    <text evidence="2">The sequence shown here is derived from an EMBL/GenBank/DDBJ whole genome shotgun (WGS) entry which is preliminary data.</text>
</comment>
<dbReference type="Proteomes" id="UP000037069">
    <property type="component" value="Unassembled WGS sequence"/>
</dbReference>
<dbReference type="OrthoDB" id="190089at2759"/>
<dbReference type="InterPro" id="IPR011009">
    <property type="entry name" value="Kinase-like_dom_sf"/>
</dbReference>
<feature type="domain" description="CHK kinase-like" evidence="1">
    <location>
        <begin position="85"/>
        <end position="273"/>
    </location>
</feature>
<evidence type="ECO:0000259" key="1">
    <source>
        <dbReference type="SMART" id="SM00587"/>
    </source>
</evidence>
<dbReference type="SMART" id="SM00587">
    <property type="entry name" value="CHK"/>
    <property type="match status" value="1"/>
</dbReference>
<reference evidence="2 3" key="1">
    <citation type="journal article" date="2015" name="Nat. Commun.">
        <title>Lucilia cuprina genome unlocks parasitic fly biology to underpin future interventions.</title>
        <authorList>
            <person name="Anstead C.A."/>
            <person name="Korhonen P.K."/>
            <person name="Young N.D."/>
            <person name="Hall R.S."/>
            <person name="Jex A.R."/>
            <person name="Murali S.C."/>
            <person name="Hughes D.S."/>
            <person name="Lee S.F."/>
            <person name="Perry T."/>
            <person name="Stroehlein A.J."/>
            <person name="Ansell B.R."/>
            <person name="Breugelmans B."/>
            <person name="Hofmann A."/>
            <person name="Qu J."/>
            <person name="Dugan S."/>
            <person name="Lee S.L."/>
            <person name="Chao H."/>
            <person name="Dinh H."/>
            <person name="Han Y."/>
            <person name="Doddapaneni H.V."/>
            <person name="Worley K.C."/>
            <person name="Muzny D.M."/>
            <person name="Ioannidis P."/>
            <person name="Waterhouse R.M."/>
            <person name="Zdobnov E.M."/>
            <person name="James P.J."/>
            <person name="Bagnall N.H."/>
            <person name="Kotze A.C."/>
            <person name="Gibbs R.A."/>
            <person name="Richards S."/>
            <person name="Batterham P."/>
            <person name="Gasser R.B."/>
        </authorList>
    </citation>
    <scope>NUCLEOTIDE SEQUENCE [LARGE SCALE GENOMIC DNA]</scope>
    <source>
        <strain evidence="2 3">LS</strain>
        <tissue evidence="2">Full body</tissue>
    </source>
</reference>
<dbReference type="OMA" id="WIHKKQF"/>
<accession>A0A0L0BPP8</accession>
<sequence>MRIKLQVILADNSSKTLNYILKTPLPSGESEFIDHLWSLFPKEIAVYREILPRFEDLYRKRGVNITFAPKYFILPKTEGLDENALILEDLSYLGFSLQDRLVGLNMEYTEIVLKKLAEFHAVSARYVEVYGSYEPMFEQHMFSEDTRTLYENVKIDYYYDYIKEYKGHGEYIDLIPKLLENYLDLSIAASTTNPQDFNVLNHGDFWLNNVMFQHLKDQIQETYFIDFQLCKYGSPALDLYMFLLSATQLDIKLKYFDYFISFYHEHLKKQLQILQYSGKIPSLKELHIDLLKYGYIGFATLFNGLSMCLYEPKSEAECNMDLLMHDSPEAEEYRKSLFLNDTFKEHAEKILPWLARRGLLE</sequence>
<dbReference type="AlphaFoldDB" id="A0A0L0BPP8"/>
<dbReference type="Pfam" id="PF02958">
    <property type="entry name" value="EcKL"/>
    <property type="match status" value="1"/>
</dbReference>
<dbReference type="SUPFAM" id="SSF56112">
    <property type="entry name" value="Protein kinase-like (PK-like)"/>
    <property type="match status" value="1"/>
</dbReference>
<dbReference type="STRING" id="7375.A0A0L0BPP8"/>
<evidence type="ECO:0000313" key="2">
    <source>
        <dbReference type="EMBL" id="KNC21981.1"/>
    </source>
</evidence>
<evidence type="ECO:0000313" key="3">
    <source>
        <dbReference type="Proteomes" id="UP000037069"/>
    </source>
</evidence>
<dbReference type="InterPro" id="IPR015897">
    <property type="entry name" value="CHK_kinase-like"/>
</dbReference>
<proteinExistence type="predicted"/>
<dbReference type="PANTHER" id="PTHR11012">
    <property type="entry name" value="PROTEIN KINASE-LIKE DOMAIN-CONTAINING"/>
    <property type="match status" value="1"/>
</dbReference>
<dbReference type="Gene3D" id="3.90.1200.10">
    <property type="match status" value="1"/>
</dbReference>
<dbReference type="PANTHER" id="PTHR11012:SF6">
    <property type="entry name" value="CHK DOMAIN OV1-RELATED"/>
    <property type="match status" value="1"/>
</dbReference>